<feature type="compositionally biased region" description="Low complexity" evidence="8">
    <location>
        <begin position="64"/>
        <end position="76"/>
    </location>
</feature>
<feature type="compositionally biased region" description="Low complexity" evidence="8">
    <location>
        <begin position="116"/>
        <end position="148"/>
    </location>
</feature>
<dbReference type="InterPro" id="IPR036236">
    <property type="entry name" value="Znf_C2H2_sf"/>
</dbReference>
<dbReference type="SUPFAM" id="SSF57667">
    <property type="entry name" value="beta-beta-alpha zinc fingers"/>
    <property type="match status" value="1"/>
</dbReference>
<name>A0ABR3G828_9PEZI</name>
<keyword evidence="10" id="KW-0238">DNA-binding</keyword>
<comment type="caution">
    <text evidence="10">The sequence shown here is derived from an EMBL/GenBank/DDBJ whole genome shotgun (WGS) entry which is preliminary data.</text>
</comment>
<evidence type="ECO:0000256" key="4">
    <source>
        <dbReference type="ARBA" id="ARBA00022771"/>
    </source>
</evidence>
<dbReference type="Proteomes" id="UP001447188">
    <property type="component" value="Unassembled WGS sequence"/>
</dbReference>
<evidence type="ECO:0000313" key="11">
    <source>
        <dbReference type="Proteomes" id="UP001447188"/>
    </source>
</evidence>
<dbReference type="PANTHER" id="PTHR24394:SF29">
    <property type="entry name" value="MYONEURIN"/>
    <property type="match status" value="1"/>
</dbReference>
<keyword evidence="3" id="KW-0677">Repeat</keyword>
<feature type="domain" description="C2H2-type" evidence="9">
    <location>
        <begin position="441"/>
        <end position="468"/>
    </location>
</feature>
<evidence type="ECO:0000256" key="8">
    <source>
        <dbReference type="SAM" id="MobiDB-lite"/>
    </source>
</evidence>
<dbReference type="PANTHER" id="PTHR24394">
    <property type="entry name" value="ZINC FINGER PROTEIN"/>
    <property type="match status" value="1"/>
</dbReference>
<feature type="region of interest" description="Disordered" evidence="8">
    <location>
        <begin position="265"/>
        <end position="293"/>
    </location>
</feature>
<comment type="subcellular location">
    <subcellularLocation>
        <location evidence="1">Nucleus</location>
    </subcellularLocation>
</comment>
<dbReference type="Pfam" id="PF00096">
    <property type="entry name" value="zf-C2H2"/>
    <property type="match status" value="1"/>
</dbReference>
<gene>
    <name evidence="10" type="primary">CRZ1</name>
    <name evidence="10" type="ORF">Q9L58_009148</name>
</gene>
<reference evidence="10 11" key="1">
    <citation type="submission" date="2024-02" db="EMBL/GenBank/DDBJ databases">
        <title>Discinaceae phylogenomics.</title>
        <authorList>
            <person name="Dirks A.C."/>
            <person name="James T.Y."/>
        </authorList>
    </citation>
    <scope>NUCLEOTIDE SEQUENCE [LARGE SCALE GENOMIC DNA]</scope>
    <source>
        <strain evidence="10 11">ACD0624</strain>
    </source>
</reference>
<feature type="compositionally biased region" description="Low complexity" evidence="8">
    <location>
        <begin position="392"/>
        <end position="408"/>
    </location>
</feature>
<dbReference type="PROSITE" id="PS00028">
    <property type="entry name" value="ZINC_FINGER_C2H2_1"/>
    <property type="match status" value="2"/>
</dbReference>
<dbReference type="SMART" id="SM00355">
    <property type="entry name" value="ZnF_C2H2"/>
    <property type="match status" value="2"/>
</dbReference>
<proteinExistence type="predicted"/>
<evidence type="ECO:0000256" key="2">
    <source>
        <dbReference type="ARBA" id="ARBA00022723"/>
    </source>
</evidence>
<organism evidence="10 11">
    <name type="scientific">Discina gigas</name>
    <dbReference type="NCBI Taxonomy" id="1032678"/>
    <lineage>
        <taxon>Eukaryota</taxon>
        <taxon>Fungi</taxon>
        <taxon>Dikarya</taxon>
        <taxon>Ascomycota</taxon>
        <taxon>Pezizomycotina</taxon>
        <taxon>Pezizomycetes</taxon>
        <taxon>Pezizales</taxon>
        <taxon>Discinaceae</taxon>
        <taxon>Discina</taxon>
    </lineage>
</organism>
<sequence length="680" mass="73338">MSSGGAQQHHQPDGLNHTRFASTEDDSLYNTPAADQGYYRFQNNPTEQQQLESLRQSASPQFHTSTLPPTTSTSTTAWRESSPLHQSFNDFPLFDYDSKDSVPSGSINPADLMNTSPPHSLQQQQQSSSQPGSTSLLSSPSPDPQASLEWDSVFSHPHSYRRAPSEYSDVSAHSPFPQNQEFAEHASPLLQSAHIQQGSMQDFLNAGASPGESFGLDQFTLNESDIKPEVSPRISPAPLHSGANSPYMLPQNNTYLGYVPPMGSTHNMNNFQPPPPRRSADGLGLNRGGPADDGVFPQINVIFAPLQRQPTFPGKPGHTHDDSALSPPPKSPGRKRAKSDPFSGGSSGHDRISITRPISPGATSPIGGRSRGNSLSPSDAITAPVGSPGSVTSNASSSKLSRRSSTNSVPPNRDYFLGLAMPGRPGTNASDKRVQKHPATFQCTLCPKRFTRAYNLRSHLRTHTDERPFVCTICAKAFARQHDRKRHEGLHSGEKKFVCRGNLKPGGVWGCGRRFARADALGRHFRSEAGRVCIRPLLEEETAERHRNHMLSQGQMMDPTMGPMSHPNAQGGVSMGPGIDPSGGMMFPSALIEQYPALADMEWGALQPGEAEMDDIADTGSGMDDGHRSSFDNSGGEWDDGSVSGGSAMGSHRNSYDGSRGDWSGNEDWASDTGDGYGRS</sequence>
<accession>A0ABR3G828</accession>
<feature type="region of interest" description="Disordered" evidence="8">
    <location>
        <begin position="1"/>
        <end position="81"/>
    </location>
</feature>
<evidence type="ECO:0000256" key="6">
    <source>
        <dbReference type="ARBA" id="ARBA00023242"/>
    </source>
</evidence>
<evidence type="ECO:0000313" key="10">
    <source>
        <dbReference type="EMBL" id="KAL0631973.1"/>
    </source>
</evidence>
<protein>
    <submittedName>
        <fullName evidence="10">DNA-binding transcription factor</fullName>
    </submittedName>
</protein>
<evidence type="ECO:0000256" key="1">
    <source>
        <dbReference type="ARBA" id="ARBA00004123"/>
    </source>
</evidence>
<evidence type="ECO:0000259" key="9">
    <source>
        <dbReference type="PROSITE" id="PS50157"/>
    </source>
</evidence>
<feature type="region of interest" description="Disordered" evidence="8">
    <location>
        <begin position="100"/>
        <end position="149"/>
    </location>
</feature>
<evidence type="ECO:0000256" key="5">
    <source>
        <dbReference type="ARBA" id="ARBA00022833"/>
    </source>
</evidence>
<keyword evidence="11" id="KW-1185">Reference proteome</keyword>
<dbReference type="EMBL" id="JBBBZM010000196">
    <property type="protein sequence ID" value="KAL0631973.1"/>
    <property type="molecule type" value="Genomic_DNA"/>
</dbReference>
<feature type="region of interest" description="Disordered" evidence="8">
    <location>
        <begin position="308"/>
        <end position="433"/>
    </location>
</feature>
<dbReference type="InterPro" id="IPR013087">
    <property type="entry name" value="Znf_C2H2_type"/>
</dbReference>
<keyword evidence="6" id="KW-0539">Nucleus</keyword>
<dbReference type="Gene3D" id="3.30.160.60">
    <property type="entry name" value="Classic Zinc Finger"/>
    <property type="match status" value="3"/>
</dbReference>
<keyword evidence="4 7" id="KW-0863">Zinc-finger</keyword>
<feature type="region of interest" description="Disordered" evidence="8">
    <location>
        <begin position="613"/>
        <end position="680"/>
    </location>
</feature>
<dbReference type="PROSITE" id="PS50157">
    <property type="entry name" value="ZINC_FINGER_C2H2_2"/>
    <property type="match status" value="2"/>
</dbReference>
<evidence type="ECO:0000256" key="3">
    <source>
        <dbReference type="ARBA" id="ARBA00022737"/>
    </source>
</evidence>
<keyword evidence="5" id="KW-0862">Zinc</keyword>
<keyword evidence="2" id="KW-0479">Metal-binding</keyword>
<evidence type="ECO:0000256" key="7">
    <source>
        <dbReference type="PROSITE-ProRule" id="PRU00042"/>
    </source>
</evidence>
<dbReference type="GO" id="GO:0003677">
    <property type="term" value="F:DNA binding"/>
    <property type="evidence" value="ECO:0007669"/>
    <property type="project" value="UniProtKB-KW"/>
</dbReference>
<feature type="domain" description="C2H2-type" evidence="9">
    <location>
        <begin position="469"/>
        <end position="496"/>
    </location>
</feature>
<feature type="compositionally biased region" description="Polar residues" evidence="8">
    <location>
        <begin position="41"/>
        <end position="63"/>
    </location>
</feature>